<name>A0ABZ1CFJ6_9PROT</name>
<evidence type="ECO:0000256" key="8">
    <source>
        <dbReference type="ARBA" id="ARBA00022801"/>
    </source>
</evidence>
<evidence type="ECO:0000256" key="2">
    <source>
        <dbReference type="ARBA" id="ARBA00004202"/>
    </source>
</evidence>
<organism evidence="13 14">
    <name type="scientific">Thiobacillus sedimenti</name>
    <dbReference type="NCBI Taxonomy" id="3110231"/>
    <lineage>
        <taxon>Bacteria</taxon>
        <taxon>Pseudomonadati</taxon>
        <taxon>Pseudomonadota</taxon>
        <taxon>Betaproteobacteria</taxon>
        <taxon>Nitrosomonadales</taxon>
        <taxon>Thiobacillaceae</taxon>
        <taxon>Thiobacillus</taxon>
    </lineage>
</organism>
<dbReference type="PANTHER" id="PTHR30005:SF14">
    <property type="entry name" value="EXOPOLYPHOSPHATASE"/>
    <property type="match status" value="1"/>
</dbReference>
<dbReference type="SUPFAM" id="SSF109604">
    <property type="entry name" value="HD-domain/PDEase-like"/>
    <property type="match status" value="1"/>
</dbReference>
<keyword evidence="7" id="KW-1003">Cell membrane</keyword>
<keyword evidence="8 13" id="KW-0378">Hydrolase</keyword>
<dbReference type="GO" id="GO:0004309">
    <property type="term" value="F:exopolyphosphatase activity"/>
    <property type="evidence" value="ECO:0007669"/>
    <property type="project" value="UniProtKB-EC"/>
</dbReference>
<dbReference type="Gene3D" id="1.10.3210.10">
    <property type="entry name" value="Hypothetical protein af1432"/>
    <property type="match status" value="1"/>
</dbReference>
<reference evidence="13 14" key="1">
    <citation type="submission" date="2023-12" db="EMBL/GenBank/DDBJ databases">
        <title>Thiobacillus sedimentum sp. nov., a chemolithoautotrophic sulfur-oxidizing bacterium isolated from freshwater sediment.</title>
        <authorList>
            <person name="Luo J."/>
            <person name="Dai C."/>
        </authorList>
    </citation>
    <scope>NUCLEOTIDE SEQUENCE [LARGE SCALE GENOMIC DNA]</scope>
    <source>
        <strain evidence="13 14">SCUT-2</strain>
    </source>
</reference>
<evidence type="ECO:0000313" key="13">
    <source>
        <dbReference type="EMBL" id="WRS37971.1"/>
    </source>
</evidence>
<evidence type="ECO:0000259" key="11">
    <source>
        <dbReference type="Pfam" id="PF02541"/>
    </source>
</evidence>
<dbReference type="InterPro" id="IPR030673">
    <property type="entry name" value="PyroPPase_GppA_Ppx"/>
</dbReference>
<comment type="subcellular location">
    <subcellularLocation>
        <location evidence="2">Cell membrane</location>
        <topology evidence="2">Peripheral membrane protein</topology>
    </subcellularLocation>
</comment>
<evidence type="ECO:0000256" key="7">
    <source>
        <dbReference type="ARBA" id="ARBA00022475"/>
    </source>
</evidence>
<dbReference type="InterPro" id="IPR022371">
    <property type="entry name" value="Exopolyphosphatase"/>
</dbReference>
<sequence>MKTYDTLAAVDLGSNSFRLEVARVAGDQLYPLDSLKETVRLAGGLGVDKRLDDAAQERALACLQRFGERLRGLAPEAVRCVGTSALRVAKNADAFIRKAEAALGHPIEIVAGREEARLIYLGVAHSLPASPDRRLVVDIGGGSTEFIIGHGLKPHERESLHMGCVHYSQHYFPEGRIEKAALKAAETAARVEVERIAREFSRDNWQQAVGSSGTARALREILEQCGWSARGITADGLARLRSQMLKTGHVDALDLPGLSRERRPVIAGGFAIMAGVFAELAIEQMDVADTAMREGILYDLLGRFHQHDMREATVDEFTRRYHIDGQQAARVSRVALALLQAAGGDEHDARLLGWAARLHEIGLMVSHGGYHRHSGYILENADMPGFSRTEQARLALLARAQRGALAKLPAFAGGTVSEHDRLLVWLLRQAVILCRSRAEPRLPELHVEAGSKRVCLALPAGWLQAHPLTQRALEEEAAHWQAVGVKYAIDHAGA</sequence>
<evidence type="ECO:0000256" key="1">
    <source>
        <dbReference type="ARBA" id="ARBA00001946"/>
    </source>
</evidence>
<proteinExistence type="inferred from homology"/>
<dbReference type="PIRSF" id="PIRSF001267">
    <property type="entry name" value="Pyrophosphatase_GppA_Ppx"/>
    <property type="match status" value="1"/>
</dbReference>
<dbReference type="InterPro" id="IPR043129">
    <property type="entry name" value="ATPase_NBD"/>
</dbReference>
<evidence type="ECO:0000259" key="12">
    <source>
        <dbReference type="Pfam" id="PF21447"/>
    </source>
</evidence>
<dbReference type="NCBIfam" id="TIGR03706">
    <property type="entry name" value="exo_poly_only"/>
    <property type="match status" value="1"/>
</dbReference>
<dbReference type="InterPro" id="IPR003695">
    <property type="entry name" value="Ppx_GppA_N"/>
</dbReference>
<evidence type="ECO:0000256" key="4">
    <source>
        <dbReference type="ARBA" id="ARBA00011738"/>
    </source>
</evidence>
<dbReference type="EMBL" id="CP141769">
    <property type="protein sequence ID" value="WRS37971.1"/>
    <property type="molecule type" value="Genomic_DNA"/>
</dbReference>
<dbReference type="Pfam" id="PF21447">
    <property type="entry name" value="Ppx-GppA_III"/>
    <property type="match status" value="1"/>
</dbReference>
<keyword evidence="14" id="KW-1185">Reference proteome</keyword>
<dbReference type="EC" id="3.6.1.11" evidence="5"/>
<gene>
    <name evidence="13" type="primary">ppx</name>
    <name evidence="13" type="ORF">VA613_08035</name>
</gene>
<protein>
    <recommendedName>
        <fullName evidence="6">Exopolyphosphatase</fullName>
        <ecNumber evidence="5">3.6.1.11</ecNumber>
    </recommendedName>
</protein>
<dbReference type="Pfam" id="PF02541">
    <property type="entry name" value="Ppx-GppA"/>
    <property type="match status" value="1"/>
</dbReference>
<dbReference type="InterPro" id="IPR048950">
    <property type="entry name" value="Ppx_GppA_C"/>
</dbReference>
<dbReference type="PANTHER" id="PTHR30005">
    <property type="entry name" value="EXOPOLYPHOSPHATASE"/>
    <property type="match status" value="1"/>
</dbReference>
<accession>A0ABZ1CFJ6</accession>
<comment type="subunit">
    <text evidence="4">Homodimer.</text>
</comment>
<evidence type="ECO:0000256" key="9">
    <source>
        <dbReference type="ARBA" id="ARBA00023136"/>
    </source>
</evidence>
<comment type="similarity">
    <text evidence="3">Belongs to the GppA/Ppx family.</text>
</comment>
<dbReference type="Proteomes" id="UP001334732">
    <property type="component" value="Chromosome"/>
</dbReference>
<feature type="domain" description="Ppx/GppA phosphatase C-terminal" evidence="12">
    <location>
        <begin position="310"/>
        <end position="476"/>
    </location>
</feature>
<dbReference type="RefSeq" id="WP_324778585.1">
    <property type="nucleotide sequence ID" value="NZ_CP141769.1"/>
</dbReference>
<evidence type="ECO:0000256" key="10">
    <source>
        <dbReference type="ARBA" id="ARBA00047607"/>
    </source>
</evidence>
<dbReference type="Gene3D" id="3.30.420.150">
    <property type="entry name" value="Exopolyphosphatase. Domain 2"/>
    <property type="match status" value="1"/>
</dbReference>
<dbReference type="InterPro" id="IPR050273">
    <property type="entry name" value="GppA/Ppx_hydrolase"/>
</dbReference>
<dbReference type="CDD" id="cd24053">
    <property type="entry name" value="ASKHA_NBD_EcPPX-GppA-like"/>
    <property type="match status" value="1"/>
</dbReference>
<evidence type="ECO:0000256" key="6">
    <source>
        <dbReference type="ARBA" id="ARBA00020416"/>
    </source>
</evidence>
<evidence type="ECO:0000313" key="14">
    <source>
        <dbReference type="Proteomes" id="UP001334732"/>
    </source>
</evidence>
<keyword evidence="9" id="KW-0472">Membrane</keyword>
<comment type="catalytic activity">
    <reaction evidence="10">
        <text>[phosphate](n) + H2O = [phosphate](n-1) + phosphate + H(+)</text>
        <dbReference type="Rhea" id="RHEA:21528"/>
        <dbReference type="Rhea" id="RHEA-COMP:9859"/>
        <dbReference type="Rhea" id="RHEA-COMP:14279"/>
        <dbReference type="ChEBI" id="CHEBI:15377"/>
        <dbReference type="ChEBI" id="CHEBI:15378"/>
        <dbReference type="ChEBI" id="CHEBI:16838"/>
        <dbReference type="ChEBI" id="CHEBI:43474"/>
        <dbReference type="EC" id="3.6.1.11"/>
    </reaction>
</comment>
<comment type="cofactor">
    <cofactor evidence="1">
        <name>Mg(2+)</name>
        <dbReference type="ChEBI" id="CHEBI:18420"/>
    </cofactor>
</comment>
<dbReference type="Gene3D" id="3.30.420.40">
    <property type="match status" value="1"/>
</dbReference>
<evidence type="ECO:0000256" key="3">
    <source>
        <dbReference type="ARBA" id="ARBA00007125"/>
    </source>
</evidence>
<evidence type="ECO:0000256" key="5">
    <source>
        <dbReference type="ARBA" id="ARBA00012451"/>
    </source>
</evidence>
<dbReference type="SUPFAM" id="SSF53067">
    <property type="entry name" value="Actin-like ATPase domain"/>
    <property type="match status" value="2"/>
</dbReference>
<feature type="domain" description="Ppx/GppA phosphatase N-terminal" evidence="11">
    <location>
        <begin position="21"/>
        <end position="303"/>
    </location>
</feature>